<keyword evidence="2" id="KW-1185">Reference proteome</keyword>
<name>A0A8S4QEA4_9NEOP</name>
<sequence length="70" mass="7801">LPGGSADTNRKLMRQAALSRATTRHVGEQRSATGAGVWKRVRLKLEGRDPPARRPQPQDQVYWTIGSYAK</sequence>
<dbReference type="OrthoDB" id="10065496at2759"/>
<reference evidence="1" key="1">
    <citation type="submission" date="2022-03" db="EMBL/GenBank/DDBJ databases">
        <authorList>
            <person name="Lindestad O."/>
        </authorList>
    </citation>
    <scope>NUCLEOTIDE SEQUENCE</scope>
</reference>
<accession>A0A8S4QEA4</accession>
<protein>
    <submittedName>
        <fullName evidence="1">Jg3590 protein</fullName>
    </submittedName>
</protein>
<organism evidence="1 2">
    <name type="scientific">Pararge aegeria aegeria</name>
    <dbReference type="NCBI Taxonomy" id="348720"/>
    <lineage>
        <taxon>Eukaryota</taxon>
        <taxon>Metazoa</taxon>
        <taxon>Ecdysozoa</taxon>
        <taxon>Arthropoda</taxon>
        <taxon>Hexapoda</taxon>
        <taxon>Insecta</taxon>
        <taxon>Pterygota</taxon>
        <taxon>Neoptera</taxon>
        <taxon>Endopterygota</taxon>
        <taxon>Lepidoptera</taxon>
        <taxon>Glossata</taxon>
        <taxon>Ditrysia</taxon>
        <taxon>Papilionoidea</taxon>
        <taxon>Nymphalidae</taxon>
        <taxon>Satyrinae</taxon>
        <taxon>Satyrini</taxon>
        <taxon>Parargina</taxon>
        <taxon>Pararge</taxon>
    </lineage>
</organism>
<gene>
    <name evidence="1" type="primary">jg3590</name>
    <name evidence="1" type="ORF">PAEG_LOCUS716</name>
</gene>
<evidence type="ECO:0000313" key="2">
    <source>
        <dbReference type="Proteomes" id="UP000838756"/>
    </source>
</evidence>
<dbReference type="AlphaFoldDB" id="A0A8S4QEA4"/>
<proteinExistence type="predicted"/>
<dbReference type="EMBL" id="CAKXAJ010002252">
    <property type="protein sequence ID" value="CAH2208099.1"/>
    <property type="molecule type" value="Genomic_DNA"/>
</dbReference>
<dbReference type="Proteomes" id="UP000838756">
    <property type="component" value="Unassembled WGS sequence"/>
</dbReference>
<feature type="non-terminal residue" evidence="1">
    <location>
        <position position="1"/>
    </location>
</feature>
<evidence type="ECO:0000313" key="1">
    <source>
        <dbReference type="EMBL" id="CAH2208099.1"/>
    </source>
</evidence>
<comment type="caution">
    <text evidence="1">The sequence shown here is derived from an EMBL/GenBank/DDBJ whole genome shotgun (WGS) entry which is preliminary data.</text>
</comment>